<dbReference type="EC" id="2.1.1.72" evidence="1"/>
<dbReference type="Proteomes" id="UP000053467">
    <property type="component" value="Unassembled WGS sequence"/>
</dbReference>
<dbReference type="PANTHER" id="PTHR33841">
    <property type="entry name" value="DNA METHYLTRANSFERASE YEEA-RELATED"/>
    <property type="match status" value="1"/>
</dbReference>
<gene>
    <name evidence="5" type="ORF">XE03_1881</name>
</gene>
<keyword evidence="2 5" id="KW-0489">Methyltransferase</keyword>
<dbReference type="PANTHER" id="PTHR33841:SF1">
    <property type="entry name" value="DNA METHYLTRANSFERASE A"/>
    <property type="match status" value="1"/>
</dbReference>
<dbReference type="Gene3D" id="3.40.50.150">
    <property type="entry name" value="Vaccinia Virus protein VP39"/>
    <property type="match status" value="1"/>
</dbReference>
<dbReference type="AlphaFoldDB" id="A0A101HZE3"/>
<dbReference type="EMBL" id="LGGX01000041">
    <property type="protein sequence ID" value="KUK85808.1"/>
    <property type="molecule type" value="Genomic_DNA"/>
</dbReference>
<sequence length="481" mass="54975">MVKSLLKNYLKELSNTYQRGDAREESYYQHLSTLIKSLSGTLQFKNIDVTSLPKRTDAGNPDFRIWDGKNHITGYIEAKDPSNTNLDIIETSEQLKRYCSTFPNVILTNFYEFRLYRNGERIKEVMIGRPILARKLQAPPPAENIAELKDLFETFFSFSLPSIKTARSLAIELAKRTRFLRDEVIAVELAENDGKGHKQIIGFYEAFKKYLITTLTEKQFADLYAQTITYGLFAARTRANGEFNRIMAYNYIPSTIGILRDVFRFISLEDPPKSLQVIVDDIAELLWVTEAKKILDEYYHSGKGSDPIIHFYETFLSTYDPGIREKRGVYYTPEPVVNYIVKAIHSILKTHFNLSDGLANQEVKLLDPAGGTLTFPAKAINLAADEYSSKYGKGGLHHWIKNHILNNFHAFELMMAPYAIGHLKMGFILDELGYKLADDERFKLYLTNTLEMEEIKQIAIPGISSLSEESHLAGKVKKENQ</sequence>
<evidence type="ECO:0000256" key="1">
    <source>
        <dbReference type="ARBA" id="ARBA00011900"/>
    </source>
</evidence>
<accession>A0A101HZE3</accession>
<proteinExistence type="predicted"/>
<evidence type="ECO:0000256" key="3">
    <source>
        <dbReference type="ARBA" id="ARBA00022679"/>
    </source>
</evidence>
<protein>
    <recommendedName>
        <fullName evidence="1">site-specific DNA-methyltransferase (adenine-specific)</fullName>
        <ecNumber evidence="1">2.1.1.72</ecNumber>
    </recommendedName>
</protein>
<evidence type="ECO:0000256" key="2">
    <source>
        <dbReference type="ARBA" id="ARBA00022603"/>
    </source>
</evidence>
<organism evidence="5 6">
    <name type="scientific">candidate division TA06 bacterium 34_109</name>
    <dbReference type="NCBI Taxonomy" id="1635277"/>
    <lineage>
        <taxon>Bacteria</taxon>
        <taxon>Bacteria division TA06</taxon>
    </lineage>
</organism>
<name>A0A101HZE3_UNCT6</name>
<comment type="catalytic activity">
    <reaction evidence="4">
        <text>a 2'-deoxyadenosine in DNA + S-adenosyl-L-methionine = an N(6)-methyl-2'-deoxyadenosine in DNA + S-adenosyl-L-homocysteine + H(+)</text>
        <dbReference type="Rhea" id="RHEA:15197"/>
        <dbReference type="Rhea" id="RHEA-COMP:12418"/>
        <dbReference type="Rhea" id="RHEA-COMP:12419"/>
        <dbReference type="ChEBI" id="CHEBI:15378"/>
        <dbReference type="ChEBI" id="CHEBI:57856"/>
        <dbReference type="ChEBI" id="CHEBI:59789"/>
        <dbReference type="ChEBI" id="CHEBI:90615"/>
        <dbReference type="ChEBI" id="CHEBI:90616"/>
        <dbReference type="EC" id="2.1.1.72"/>
    </reaction>
</comment>
<dbReference type="InterPro" id="IPR050953">
    <property type="entry name" value="N4_N6_ade-DNA_methylase"/>
</dbReference>
<evidence type="ECO:0000313" key="6">
    <source>
        <dbReference type="Proteomes" id="UP000053467"/>
    </source>
</evidence>
<evidence type="ECO:0000313" key="5">
    <source>
        <dbReference type="EMBL" id="KUK85808.1"/>
    </source>
</evidence>
<keyword evidence="3 5" id="KW-0808">Transferase</keyword>
<dbReference type="SUPFAM" id="SSF53335">
    <property type="entry name" value="S-adenosyl-L-methionine-dependent methyltransferases"/>
    <property type="match status" value="1"/>
</dbReference>
<reference evidence="6" key="1">
    <citation type="journal article" date="2015" name="MBio">
        <title>Genome-Resolved Metagenomic Analysis Reveals Roles for Candidate Phyla and Other Microbial Community Members in Biogeochemical Transformations in Oil Reservoirs.</title>
        <authorList>
            <person name="Hu P."/>
            <person name="Tom L."/>
            <person name="Singh A."/>
            <person name="Thomas B.C."/>
            <person name="Baker B.J."/>
            <person name="Piceno Y.M."/>
            <person name="Andersen G.L."/>
            <person name="Banfield J.F."/>
        </authorList>
    </citation>
    <scope>NUCLEOTIDE SEQUENCE [LARGE SCALE GENOMIC DNA]</scope>
</reference>
<comment type="caution">
    <text evidence="5">The sequence shown here is derived from an EMBL/GenBank/DDBJ whole genome shotgun (WGS) entry which is preliminary data.</text>
</comment>
<dbReference type="GO" id="GO:0009007">
    <property type="term" value="F:site-specific DNA-methyltransferase (adenine-specific) activity"/>
    <property type="evidence" value="ECO:0007669"/>
    <property type="project" value="UniProtKB-EC"/>
</dbReference>
<dbReference type="GO" id="GO:0032259">
    <property type="term" value="P:methylation"/>
    <property type="evidence" value="ECO:0007669"/>
    <property type="project" value="UniProtKB-KW"/>
</dbReference>
<evidence type="ECO:0000256" key="4">
    <source>
        <dbReference type="ARBA" id="ARBA00047942"/>
    </source>
</evidence>
<feature type="non-terminal residue" evidence="5">
    <location>
        <position position="481"/>
    </location>
</feature>
<dbReference type="InterPro" id="IPR029063">
    <property type="entry name" value="SAM-dependent_MTases_sf"/>
</dbReference>